<dbReference type="Proteomes" id="UP000019483">
    <property type="component" value="Unassembled WGS sequence"/>
</dbReference>
<comment type="caution">
    <text evidence="1">The sequence shown here is derived from an EMBL/GenBank/DDBJ whole genome shotgun (WGS) entry which is preliminary data.</text>
</comment>
<gene>
    <name evidence="1" type="ORF">MettiDRAFT_2159</name>
</gene>
<dbReference type="OrthoDB" id="125331at2157"/>
<proteinExistence type="predicted"/>
<protein>
    <submittedName>
        <fullName evidence="1">Uncharacterized protein</fullName>
    </submittedName>
</protein>
<dbReference type="EMBL" id="AZAJ01000001">
    <property type="protein sequence ID" value="ETA68684.1"/>
    <property type="molecule type" value="Genomic_DNA"/>
</dbReference>
<dbReference type="RefSeq" id="WP_023845819.1">
    <property type="nucleotide sequence ID" value="NZ_AZAJ01000001.1"/>
</dbReference>
<evidence type="ECO:0000313" key="1">
    <source>
        <dbReference type="EMBL" id="ETA68684.1"/>
    </source>
</evidence>
<dbReference type="AlphaFoldDB" id="W9DQA3"/>
<name>W9DQA3_METTI</name>
<dbReference type="STRING" id="1090322.MettiDRAFT_2159"/>
<dbReference type="GeneID" id="96962222"/>
<reference evidence="1 2" key="1">
    <citation type="submission" date="2013-08" db="EMBL/GenBank/DDBJ databases">
        <authorList>
            <consortium name="DOE Joint Genome Institute"/>
            <person name="Eisen J."/>
            <person name="Huntemann M."/>
            <person name="Han J."/>
            <person name="Chen A."/>
            <person name="Kyrpides N."/>
            <person name="Mavromatis K."/>
            <person name="Markowitz V."/>
            <person name="Palaniappan K."/>
            <person name="Ivanova N."/>
            <person name="Schaumberg A."/>
            <person name="Pati A."/>
            <person name="Liolios K."/>
            <person name="Nordberg H.P."/>
            <person name="Cantor M.N."/>
            <person name="Hua S.X."/>
            <person name="Woyke T."/>
        </authorList>
    </citation>
    <scope>NUCLEOTIDE SEQUENCE [LARGE SCALE GENOMIC DNA]</scope>
    <source>
        <strain evidence="1 2">DSM 2278</strain>
    </source>
</reference>
<sequence>MSDVNIFHIKENLDVNDDGTTIVTCPECENEISVAFCNIVDDSMALAECIDCPVCNKILDQVHPSESLNKKIADHVAKELLKGLELDLSSVLSKR</sequence>
<keyword evidence="2" id="KW-1185">Reference proteome</keyword>
<organism evidence="1 2">
    <name type="scientific">Methanolobus tindarius DSM 2278</name>
    <dbReference type="NCBI Taxonomy" id="1090322"/>
    <lineage>
        <taxon>Archaea</taxon>
        <taxon>Methanobacteriati</taxon>
        <taxon>Methanobacteriota</taxon>
        <taxon>Stenosarchaea group</taxon>
        <taxon>Methanomicrobia</taxon>
        <taxon>Methanosarcinales</taxon>
        <taxon>Methanosarcinaceae</taxon>
        <taxon>Methanolobus</taxon>
    </lineage>
</organism>
<accession>W9DQA3</accession>
<evidence type="ECO:0000313" key="2">
    <source>
        <dbReference type="Proteomes" id="UP000019483"/>
    </source>
</evidence>